<dbReference type="OrthoDB" id="244495at2759"/>
<dbReference type="AlphaFoldDB" id="A0A9W4HS09"/>
<name>A0A9W4HS09_PENNA</name>
<evidence type="ECO:0000313" key="1">
    <source>
        <dbReference type="EMBL" id="CAG8101810.1"/>
    </source>
</evidence>
<comment type="caution">
    <text evidence="1">The sequence shown here is derived from an EMBL/GenBank/DDBJ whole genome shotgun (WGS) entry which is preliminary data.</text>
</comment>
<dbReference type="EMBL" id="CAJVNV010000189">
    <property type="protein sequence ID" value="CAG8101810.1"/>
    <property type="molecule type" value="Genomic_DNA"/>
</dbReference>
<reference evidence="1" key="1">
    <citation type="submission" date="2021-07" db="EMBL/GenBank/DDBJ databases">
        <authorList>
            <person name="Branca A.L. A."/>
        </authorList>
    </citation>
    <scope>NUCLEOTIDE SEQUENCE</scope>
</reference>
<sequence>MHSLKSHDSMVLDSVIHVNGLFSDTSLEIGARDYLATCDLSFGIEMARPESKGGVVVVLLQPHSSQDNSNGLLAGKRNCPTLNAVSELISAASNAKLGFDDVSVFDAIPFLNEKVTGEKIIENAQGVFADMIKAKQPEVVISCFKTEASNAIVQNLRSRRIGYCFEFDPRGSRQLAELGLSLTRVNALHPSYAINYFPEFSCFKRLLVLEFVKAFALWQGNWIDETWMVHLRHECHEQAKKLWKADDVHSRWKAHYLKGRWEDPLEALEAGFKECLFGEECFNLAKNCSYRLVESKITWICCDIAWILENQETVVLDIPRQLLLQFKSWCQKSWPGTKLQRNFDGCNGYYDHSALLPLKSKQQGAYGRKLENTFYTFLRDLNLSYSWSQCQTICNRSAQGDAFRRFAAAFESMLEEAQERTISRREHDLCDKISSMTLN</sequence>
<protein>
    <submittedName>
        <fullName evidence="1">Uncharacterized protein</fullName>
    </submittedName>
</protein>
<accession>A0A9W4HS09</accession>
<dbReference type="Proteomes" id="UP001153461">
    <property type="component" value="Unassembled WGS sequence"/>
</dbReference>
<proteinExistence type="predicted"/>
<gene>
    <name evidence="1" type="ORF">PNAL_LOCUS4714</name>
</gene>
<evidence type="ECO:0000313" key="2">
    <source>
        <dbReference type="Proteomes" id="UP001153461"/>
    </source>
</evidence>
<organism evidence="1 2">
    <name type="scientific">Penicillium nalgiovense</name>
    <dbReference type="NCBI Taxonomy" id="60175"/>
    <lineage>
        <taxon>Eukaryota</taxon>
        <taxon>Fungi</taxon>
        <taxon>Dikarya</taxon>
        <taxon>Ascomycota</taxon>
        <taxon>Pezizomycotina</taxon>
        <taxon>Eurotiomycetes</taxon>
        <taxon>Eurotiomycetidae</taxon>
        <taxon>Eurotiales</taxon>
        <taxon>Aspergillaceae</taxon>
        <taxon>Penicillium</taxon>
    </lineage>
</organism>